<dbReference type="InterPro" id="IPR053943">
    <property type="entry name" value="RlmKL-like_Mtase_CS"/>
</dbReference>
<accession>A0A1L4BSG2</accession>
<protein>
    <recommendedName>
        <fullName evidence="7">Ribosomal RNA large subunit methyltransferase K/L</fullName>
    </recommendedName>
    <domain>
        <recommendedName>
            <fullName evidence="7">23S rRNA m2G2445 methyltransferase</fullName>
            <ecNumber evidence="7">2.1.1.173</ecNumber>
        </recommendedName>
        <alternativeName>
            <fullName evidence="7">rRNA (guanine-N(2)-)-methyltransferase RlmL</fullName>
        </alternativeName>
    </domain>
    <domain>
        <recommendedName>
            <fullName evidence="7">23S rRNA m7G2069 methyltransferase</fullName>
            <ecNumber evidence="7">2.1.1.264</ecNumber>
        </recommendedName>
        <alternativeName>
            <fullName evidence="7">rRNA (guanine-N(7)-)-methyltransferase RlmK</fullName>
        </alternativeName>
    </domain>
</protein>
<evidence type="ECO:0000256" key="2">
    <source>
        <dbReference type="ARBA" id="ARBA00022552"/>
    </source>
</evidence>
<evidence type="ECO:0000313" key="10">
    <source>
        <dbReference type="EMBL" id="API86782.1"/>
    </source>
</evidence>
<organism evidence="10 11">
    <name type="scientific">Francisella uliginis</name>
    <dbReference type="NCBI Taxonomy" id="573570"/>
    <lineage>
        <taxon>Bacteria</taxon>
        <taxon>Pseudomonadati</taxon>
        <taxon>Pseudomonadota</taxon>
        <taxon>Gammaproteobacteria</taxon>
        <taxon>Thiotrichales</taxon>
        <taxon>Francisellaceae</taxon>
        <taxon>Francisella</taxon>
    </lineage>
</organism>
<dbReference type="STRING" id="573570.F7310_05170"/>
<dbReference type="Pfam" id="PF10672">
    <property type="entry name" value="Methyltrans_SAM"/>
    <property type="match status" value="1"/>
</dbReference>
<gene>
    <name evidence="7" type="primary">rlmL</name>
    <name evidence="10" type="ORF">F7310_05170</name>
</gene>
<dbReference type="InterPro" id="IPR019614">
    <property type="entry name" value="SAM-dep_methyl-trfase"/>
</dbReference>
<evidence type="ECO:0000256" key="6">
    <source>
        <dbReference type="ARBA" id="ARBA00022884"/>
    </source>
</evidence>
<keyword evidence="5 7" id="KW-0949">S-adenosyl-L-methionine</keyword>
<keyword evidence="4 7" id="KW-0808">Transferase</keyword>
<dbReference type="PANTHER" id="PTHR47313:SF1">
    <property type="entry name" value="RIBOSOMAL RNA LARGE SUBUNIT METHYLTRANSFERASE K_L"/>
    <property type="match status" value="1"/>
</dbReference>
<evidence type="ECO:0000256" key="1">
    <source>
        <dbReference type="ARBA" id="ARBA00022490"/>
    </source>
</evidence>
<dbReference type="GO" id="GO:0052915">
    <property type="term" value="F:23S rRNA (guanine(2445)-N(2))-methyltransferase activity"/>
    <property type="evidence" value="ECO:0007669"/>
    <property type="project" value="UniProtKB-UniRule"/>
</dbReference>
<dbReference type="HAMAP" id="MF_01858">
    <property type="entry name" value="23SrRNA_methyltr_KL"/>
    <property type="match status" value="1"/>
</dbReference>
<keyword evidence="1 7" id="KW-0963">Cytoplasm</keyword>
<dbReference type="Gene3D" id="3.30.750.80">
    <property type="entry name" value="RNA methyltransferase domain (HRMD) like"/>
    <property type="match status" value="1"/>
</dbReference>
<dbReference type="InterPro" id="IPR029063">
    <property type="entry name" value="SAM-dependent_MTases_sf"/>
</dbReference>
<dbReference type="Pfam" id="PF01170">
    <property type="entry name" value="UPF0020"/>
    <property type="match status" value="1"/>
</dbReference>
<proteinExistence type="inferred from homology"/>
<dbReference type="Gene3D" id="3.40.50.150">
    <property type="entry name" value="Vaccinia Virus protein VP39"/>
    <property type="match status" value="2"/>
</dbReference>
<evidence type="ECO:0000256" key="3">
    <source>
        <dbReference type="ARBA" id="ARBA00022603"/>
    </source>
</evidence>
<dbReference type="GO" id="GO:0070043">
    <property type="term" value="F:rRNA (guanine-N7-)-methyltransferase activity"/>
    <property type="evidence" value="ECO:0007669"/>
    <property type="project" value="UniProtKB-UniRule"/>
</dbReference>
<feature type="domain" description="THUMP" evidence="9">
    <location>
        <begin position="44"/>
        <end position="155"/>
    </location>
</feature>
<dbReference type="OrthoDB" id="9809404at2"/>
<dbReference type="AlphaFoldDB" id="A0A1L4BSG2"/>
<dbReference type="InterPro" id="IPR004114">
    <property type="entry name" value="THUMP_dom"/>
</dbReference>
<dbReference type="PROSITE" id="PS51165">
    <property type="entry name" value="THUMP"/>
    <property type="match status" value="1"/>
</dbReference>
<evidence type="ECO:0000256" key="5">
    <source>
        <dbReference type="ARBA" id="ARBA00022691"/>
    </source>
</evidence>
<comment type="subcellular location">
    <subcellularLocation>
        <location evidence="7">Cytoplasm</location>
    </subcellularLocation>
</comment>
<keyword evidence="3 7" id="KW-0489">Methyltransferase</keyword>
<dbReference type="GO" id="GO:0003723">
    <property type="term" value="F:RNA binding"/>
    <property type="evidence" value="ECO:0007669"/>
    <property type="project" value="UniProtKB-UniRule"/>
</dbReference>
<dbReference type="GO" id="GO:0005737">
    <property type="term" value="C:cytoplasm"/>
    <property type="evidence" value="ECO:0007669"/>
    <property type="project" value="UniProtKB-SubCell"/>
</dbReference>
<keyword evidence="6 8" id="KW-0694">RNA-binding</keyword>
<evidence type="ECO:0000313" key="11">
    <source>
        <dbReference type="Proteomes" id="UP000184222"/>
    </source>
</evidence>
<comment type="catalytic activity">
    <reaction evidence="7">
        <text>guanosine(2069) in 23S rRNA + S-adenosyl-L-methionine = N(2)-methylguanosine(2069) in 23S rRNA + S-adenosyl-L-homocysteine + H(+)</text>
        <dbReference type="Rhea" id="RHEA:43772"/>
        <dbReference type="Rhea" id="RHEA-COMP:10688"/>
        <dbReference type="Rhea" id="RHEA-COMP:10689"/>
        <dbReference type="ChEBI" id="CHEBI:15378"/>
        <dbReference type="ChEBI" id="CHEBI:57856"/>
        <dbReference type="ChEBI" id="CHEBI:59789"/>
        <dbReference type="ChEBI" id="CHEBI:74269"/>
        <dbReference type="ChEBI" id="CHEBI:74481"/>
        <dbReference type="EC" id="2.1.1.264"/>
    </reaction>
</comment>
<dbReference type="RefSeq" id="WP_072712289.1">
    <property type="nucleotide sequence ID" value="NZ_CP016796.1"/>
</dbReference>
<dbReference type="PROSITE" id="PS00092">
    <property type="entry name" value="N6_MTASE"/>
    <property type="match status" value="1"/>
</dbReference>
<dbReference type="KEGG" id="frx:F7310_05170"/>
<comment type="catalytic activity">
    <reaction evidence="7">
        <text>guanosine(2445) in 23S rRNA + S-adenosyl-L-methionine = N(2)-methylguanosine(2445) in 23S rRNA + S-adenosyl-L-homocysteine + H(+)</text>
        <dbReference type="Rhea" id="RHEA:42740"/>
        <dbReference type="Rhea" id="RHEA-COMP:10215"/>
        <dbReference type="Rhea" id="RHEA-COMP:10216"/>
        <dbReference type="ChEBI" id="CHEBI:15378"/>
        <dbReference type="ChEBI" id="CHEBI:57856"/>
        <dbReference type="ChEBI" id="CHEBI:59789"/>
        <dbReference type="ChEBI" id="CHEBI:74269"/>
        <dbReference type="ChEBI" id="CHEBI:74481"/>
        <dbReference type="EC" id="2.1.1.173"/>
    </reaction>
</comment>
<reference evidence="10 11" key="1">
    <citation type="journal article" date="2016" name="Appl. Environ. Microbiol.">
        <title>Whole genome relationships among Francisella bacteria of diverse origin define new species and provide specific regions for detection.</title>
        <authorList>
            <person name="Challacombe J.F."/>
            <person name="Petersen J.M."/>
            <person name="Gallegos-Graves V."/>
            <person name="Hodge D."/>
            <person name="Pillai S."/>
            <person name="Kuske C.R."/>
        </authorList>
    </citation>
    <scope>NUCLEOTIDE SEQUENCE [LARGE SCALE GENOMIC DNA]</scope>
    <source>
        <strain evidence="11">TX07-7310</strain>
    </source>
</reference>
<dbReference type="InterPro" id="IPR054170">
    <property type="entry name" value="RlmL_1st"/>
</dbReference>
<evidence type="ECO:0000259" key="9">
    <source>
        <dbReference type="PROSITE" id="PS51165"/>
    </source>
</evidence>
<dbReference type="EMBL" id="CP016796">
    <property type="protein sequence ID" value="API86782.1"/>
    <property type="molecule type" value="Genomic_DNA"/>
</dbReference>
<dbReference type="CDD" id="cd02440">
    <property type="entry name" value="AdoMet_MTases"/>
    <property type="match status" value="1"/>
</dbReference>
<dbReference type="Pfam" id="PF02926">
    <property type="entry name" value="THUMP"/>
    <property type="match status" value="1"/>
</dbReference>
<name>A0A1L4BSG2_9GAMM</name>
<dbReference type="NCBIfam" id="NF008748">
    <property type="entry name" value="PRK11783.1"/>
    <property type="match status" value="1"/>
</dbReference>
<dbReference type="Gene3D" id="3.30.2130.30">
    <property type="match status" value="1"/>
</dbReference>
<evidence type="ECO:0000256" key="8">
    <source>
        <dbReference type="PROSITE-ProRule" id="PRU00529"/>
    </source>
</evidence>
<dbReference type="InterPro" id="IPR000241">
    <property type="entry name" value="RlmKL-like_Mtase"/>
</dbReference>
<dbReference type="InterPro" id="IPR002052">
    <property type="entry name" value="DNA_methylase_N6_adenine_CS"/>
</dbReference>
<comment type="similarity">
    <text evidence="7">Belongs to the methyltransferase superfamily. RlmKL family.</text>
</comment>
<keyword evidence="2 7" id="KW-0698">rRNA processing</keyword>
<dbReference type="SMART" id="SM00981">
    <property type="entry name" value="THUMP"/>
    <property type="match status" value="1"/>
</dbReference>
<evidence type="ECO:0000256" key="4">
    <source>
        <dbReference type="ARBA" id="ARBA00022679"/>
    </source>
</evidence>
<keyword evidence="11" id="KW-1185">Reference proteome</keyword>
<dbReference type="SUPFAM" id="SSF53335">
    <property type="entry name" value="S-adenosyl-L-methionine-dependent methyltransferases"/>
    <property type="match status" value="2"/>
</dbReference>
<dbReference type="Pfam" id="PF22020">
    <property type="entry name" value="RlmL_1st"/>
    <property type="match status" value="1"/>
</dbReference>
<dbReference type="EC" id="2.1.1.264" evidence="7"/>
<dbReference type="CDD" id="cd11715">
    <property type="entry name" value="THUMP_AdoMetMT"/>
    <property type="match status" value="1"/>
</dbReference>
<dbReference type="InterPro" id="IPR017244">
    <property type="entry name" value="23SrRNA_methyltr_KL"/>
</dbReference>
<comment type="function">
    <text evidence="7">Specifically methylates the guanine in position 2445 (m2G2445) and the guanine in position 2069 (m7G2069) of 23S rRNA.</text>
</comment>
<sequence>MQKYTFFVSCAKGIELLLKDELLRLNIKSYEKLAGVEFEGTLEQAYKVCIYSHLASQVMLKVATEKVIDQQSLYDFISSINWMSYFDVDKSFKIIISGKHYDFNNTMFVSQKTKDAIVDQFRHETNQRPDIDTENPSNVIKLHLHKQFVNVFLCLNIDSLHKRSYRQFQGQAPLKESLAAAILLKAGWLDELKKDQPILIDPMCGSGTILIEAALMAKNIAPVLLNKEFKIFDSKIHDEALWDDLIISAKKSQKSTDAIIQGYDIDNNVLDKAEKNIYQADVDDVISIKRRDIRDLENEFDSQGLIATNPPYGERLYGDQLDELLDIFNGFGDRLSQDFYGWKVAILTSFAESIKEMQLRTTKRNKFYNGAIETVLYQFDINEHAKFKHESQLEKNIRIAEASAQKSDEHIDFSNKLKKNLKSLKPWLKQAGVECYRLYDADIPTFAVAVDIYGEHVFLQEYRADATIDQNIAKQRFYQAIYQIHKTLGIAYENIHTRVRQRQKGKEQYQKENDKNNFHVINEFDAKFYVNFDDYLDTGIFLDHRKIRQLVAKAAKNKTLLNLFSYTCTASVHGALKGAKTTSVDMSNTYLEWGKNNFTLNNIDHKKHNFIQADCIGWLKANTEKFDVIFLDPPTFSNSKRMDDILDVQRDHELLINLAMDSLKKDGVLYFSNNYRRFKMSQEIIDKFNCENIDKKCLSRDFLSNKNIHNCWEIRY</sequence>
<dbReference type="PIRSF" id="PIRSF037618">
    <property type="entry name" value="RNA_Mtase_bacteria_prd"/>
    <property type="match status" value="1"/>
</dbReference>
<dbReference type="EC" id="2.1.1.173" evidence="7"/>
<dbReference type="PROSITE" id="PS01261">
    <property type="entry name" value="UPF0020"/>
    <property type="match status" value="1"/>
</dbReference>
<evidence type="ECO:0000256" key="7">
    <source>
        <dbReference type="HAMAP-Rule" id="MF_01858"/>
    </source>
</evidence>
<dbReference type="Proteomes" id="UP000184222">
    <property type="component" value="Chromosome"/>
</dbReference>
<dbReference type="PANTHER" id="PTHR47313">
    <property type="entry name" value="RIBOSOMAL RNA LARGE SUBUNIT METHYLTRANSFERASE K/L"/>
    <property type="match status" value="1"/>
</dbReference>